<sequence length="65" mass="7130">MIIKCQTGNLHMIVGIIAIGQSHLFYAVLCKPLVKILQEILHIAIACVSYSQVIPDIDIHLFTGA</sequence>
<protein>
    <submittedName>
        <fullName evidence="2">Uncharacterized protein</fullName>
    </submittedName>
</protein>
<keyword evidence="1" id="KW-1133">Transmembrane helix</keyword>
<dbReference type="EMBL" id="CAIY01000027">
    <property type="protein sequence ID" value="CCH66717.1"/>
    <property type="molecule type" value="Genomic_DNA"/>
</dbReference>
<gene>
    <name evidence="2" type="ORF">RINTHH_5620</name>
</gene>
<organism evidence="2 3">
    <name type="scientific">Richelia intracellularis HH01</name>
    <dbReference type="NCBI Taxonomy" id="1165094"/>
    <lineage>
        <taxon>Bacteria</taxon>
        <taxon>Bacillati</taxon>
        <taxon>Cyanobacteriota</taxon>
        <taxon>Cyanophyceae</taxon>
        <taxon>Nostocales</taxon>
        <taxon>Nostocaceae</taxon>
        <taxon>Richelia</taxon>
    </lineage>
</organism>
<reference evidence="2 3" key="1">
    <citation type="submission" date="2012-05" db="EMBL/GenBank/DDBJ databases">
        <authorList>
            <person name="Hilton J."/>
        </authorList>
    </citation>
    <scope>NUCLEOTIDE SEQUENCE [LARGE SCALE GENOMIC DNA]</scope>
    <source>
        <strain evidence="2 3">HH01</strain>
    </source>
</reference>
<keyword evidence="3" id="KW-1185">Reference proteome</keyword>
<evidence type="ECO:0000313" key="2">
    <source>
        <dbReference type="EMBL" id="CCH66717.1"/>
    </source>
</evidence>
<reference evidence="3" key="2">
    <citation type="submission" date="2016-01" db="EMBL/GenBank/DDBJ databases">
        <title>Diatom-associated endosymboitic cyanobacterium lacks core nitrogen metabolism enzymes.</title>
        <authorList>
            <person name="Hilton J.A."/>
            <person name="Foster R.A."/>
            <person name="Tripp H.J."/>
            <person name="Carter B.J."/>
            <person name="Zehr J.P."/>
            <person name="Villareal T.A."/>
        </authorList>
    </citation>
    <scope>NUCLEOTIDE SEQUENCE [LARGE SCALE GENOMIC DNA]</scope>
    <source>
        <strain evidence="3">HH01</strain>
    </source>
</reference>
<name>M1WY87_9NOST</name>
<dbReference type="Proteomes" id="UP000053051">
    <property type="component" value="Unassembled WGS sequence"/>
</dbReference>
<proteinExistence type="predicted"/>
<keyword evidence="1" id="KW-0472">Membrane</keyword>
<accession>M1WY87</accession>
<dbReference type="RefSeq" id="WP_008232517.1">
    <property type="nucleotide sequence ID" value="NZ_CAIY01000027.1"/>
</dbReference>
<dbReference type="AlphaFoldDB" id="M1WY87"/>
<comment type="caution">
    <text evidence="2">The sequence shown here is derived from an EMBL/GenBank/DDBJ whole genome shotgun (WGS) entry which is preliminary data.</text>
</comment>
<keyword evidence="1" id="KW-0812">Transmembrane</keyword>
<evidence type="ECO:0000256" key="1">
    <source>
        <dbReference type="SAM" id="Phobius"/>
    </source>
</evidence>
<evidence type="ECO:0000313" key="3">
    <source>
        <dbReference type="Proteomes" id="UP000053051"/>
    </source>
</evidence>
<feature type="transmembrane region" description="Helical" evidence="1">
    <location>
        <begin position="12"/>
        <end position="29"/>
    </location>
</feature>